<dbReference type="EMBL" id="JAFJYH010000380">
    <property type="protein sequence ID" value="KAG4412411.1"/>
    <property type="molecule type" value="Genomic_DNA"/>
</dbReference>
<dbReference type="OrthoDB" id="3545215at2759"/>
<gene>
    <name evidence="2" type="ORF">IFR04_014453</name>
</gene>
<comment type="caution">
    <text evidence="2">The sequence shown here is derived from an EMBL/GenBank/DDBJ whole genome shotgun (WGS) entry which is preliminary data.</text>
</comment>
<keyword evidence="1" id="KW-0732">Signal</keyword>
<organism evidence="2 3">
    <name type="scientific">Cadophora malorum</name>
    <dbReference type="NCBI Taxonomy" id="108018"/>
    <lineage>
        <taxon>Eukaryota</taxon>
        <taxon>Fungi</taxon>
        <taxon>Dikarya</taxon>
        <taxon>Ascomycota</taxon>
        <taxon>Pezizomycotina</taxon>
        <taxon>Leotiomycetes</taxon>
        <taxon>Helotiales</taxon>
        <taxon>Ploettnerulaceae</taxon>
        <taxon>Cadophora</taxon>
    </lineage>
</organism>
<reference evidence="2" key="1">
    <citation type="submission" date="2021-02" db="EMBL/GenBank/DDBJ databases">
        <title>Genome sequence Cadophora malorum strain M34.</title>
        <authorList>
            <person name="Stefanovic E."/>
            <person name="Vu D."/>
            <person name="Scully C."/>
            <person name="Dijksterhuis J."/>
            <person name="Roader J."/>
            <person name="Houbraken J."/>
        </authorList>
    </citation>
    <scope>NUCLEOTIDE SEQUENCE</scope>
    <source>
        <strain evidence="2">M34</strain>
    </source>
</reference>
<evidence type="ECO:0000256" key="1">
    <source>
        <dbReference type="SAM" id="SignalP"/>
    </source>
</evidence>
<sequence>MRFIFLTVLAVLAASVMSAPIPSSVEAAGTNIARDAAGGVQLGTDGRGSYKKRADVPGTDGRGGYNKVVEVASTDGRGGYNKF</sequence>
<accession>A0A8H7T3P3</accession>
<keyword evidence="3" id="KW-1185">Reference proteome</keyword>
<dbReference type="Proteomes" id="UP000664132">
    <property type="component" value="Unassembled WGS sequence"/>
</dbReference>
<protein>
    <submittedName>
        <fullName evidence="2">Uncharacterized protein</fullName>
    </submittedName>
</protein>
<dbReference type="AlphaFoldDB" id="A0A8H7T3P3"/>
<name>A0A8H7T3P3_9HELO</name>
<proteinExistence type="predicted"/>
<evidence type="ECO:0000313" key="3">
    <source>
        <dbReference type="Proteomes" id="UP000664132"/>
    </source>
</evidence>
<feature type="signal peptide" evidence="1">
    <location>
        <begin position="1"/>
        <end position="18"/>
    </location>
</feature>
<evidence type="ECO:0000313" key="2">
    <source>
        <dbReference type="EMBL" id="KAG4412411.1"/>
    </source>
</evidence>
<feature type="chain" id="PRO_5034068395" evidence="1">
    <location>
        <begin position="19"/>
        <end position="83"/>
    </location>
</feature>